<dbReference type="GO" id="GO:0005829">
    <property type="term" value="C:cytosol"/>
    <property type="evidence" value="ECO:0007669"/>
    <property type="project" value="TreeGrafter"/>
</dbReference>
<dbReference type="EMBL" id="SACO01000004">
    <property type="protein sequence ID" value="RVU05776.1"/>
    <property type="molecule type" value="Genomic_DNA"/>
</dbReference>
<feature type="domain" description="Inosine/uridine-preferring nucleoside hydrolase" evidence="3">
    <location>
        <begin position="106"/>
        <end position="268"/>
    </location>
</feature>
<dbReference type="PROSITE" id="PS51318">
    <property type="entry name" value="TAT"/>
    <property type="match status" value="1"/>
</dbReference>
<dbReference type="PANTHER" id="PTHR12304">
    <property type="entry name" value="INOSINE-URIDINE PREFERRING NUCLEOSIDE HYDROLASE"/>
    <property type="match status" value="1"/>
</dbReference>
<evidence type="ECO:0000256" key="2">
    <source>
        <dbReference type="ARBA" id="ARBA00023295"/>
    </source>
</evidence>
<dbReference type="GO" id="GO:0006152">
    <property type="term" value="P:purine nucleoside catabolic process"/>
    <property type="evidence" value="ECO:0007669"/>
    <property type="project" value="TreeGrafter"/>
</dbReference>
<gene>
    <name evidence="4" type="ORF">EOE18_07270</name>
</gene>
<evidence type="ECO:0000256" key="1">
    <source>
        <dbReference type="ARBA" id="ARBA00022801"/>
    </source>
</evidence>
<comment type="caution">
    <text evidence="4">The sequence shown here is derived from an EMBL/GenBank/DDBJ whole genome shotgun (WGS) entry which is preliminary data.</text>
</comment>
<dbReference type="InterPro" id="IPR006311">
    <property type="entry name" value="TAT_signal"/>
</dbReference>
<dbReference type="AlphaFoldDB" id="A0A3S2V7R0"/>
<dbReference type="GO" id="GO:0008477">
    <property type="term" value="F:purine nucleosidase activity"/>
    <property type="evidence" value="ECO:0007669"/>
    <property type="project" value="TreeGrafter"/>
</dbReference>
<dbReference type="InterPro" id="IPR001910">
    <property type="entry name" value="Inosine/uridine_hydrolase_dom"/>
</dbReference>
<name>A0A3S2V7R0_9SPHN</name>
<dbReference type="InterPro" id="IPR023186">
    <property type="entry name" value="IUNH"/>
</dbReference>
<evidence type="ECO:0000313" key="4">
    <source>
        <dbReference type="EMBL" id="RVU05776.1"/>
    </source>
</evidence>
<keyword evidence="5" id="KW-1185">Reference proteome</keyword>
<protein>
    <submittedName>
        <fullName evidence="4">Nucleoside hydrolase</fullName>
    </submittedName>
</protein>
<dbReference type="Gene3D" id="3.90.245.10">
    <property type="entry name" value="Ribonucleoside hydrolase-like"/>
    <property type="match status" value="1"/>
</dbReference>
<proteinExistence type="predicted"/>
<accession>A0A3S2V7R0</accession>
<evidence type="ECO:0000313" key="5">
    <source>
        <dbReference type="Proteomes" id="UP000282837"/>
    </source>
</evidence>
<sequence>MTLAITRRTFTSGLGAILAGGAMGGGALAKQPLLARVILDNDFAGDPDGLFQLAHHVLSRAVSIPLIIGSHLPAGFSSGHDARDSADRAREVLSLMKLDNRHQPMAGAEAPIPSRHGWQPSLASAAIVREAMREDVTEPLIYAAGAGLTDLALAWLSEPRIGKRIKLVWIGGNTHAGLGNPGSHADEPEFNFSIDPLAAQILFNESDMEIWQVPSSAYSQMLFSTADLEELAASGPLGAYLNNRVAAMAEMIAHIPGLRQPPMSDAYVLGDSPLVTLTTLLPPMQPDTTSCRHVLMPTPQLLADGSYQPRKGGRPMRVYTQIDSTLTFRDMQARFRLHQLGKL</sequence>
<dbReference type="RefSeq" id="WP_127707740.1">
    <property type="nucleotide sequence ID" value="NZ_SACO01000004.1"/>
</dbReference>
<reference evidence="4 5" key="1">
    <citation type="submission" date="2019-01" db="EMBL/GenBank/DDBJ databases">
        <authorList>
            <person name="Chen W.-M."/>
        </authorList>
    </citation>
    <scope>NUCLEOTIDE SEQUENCE [LARGE SCALE GENOMIC DNA]</scope>
    <source>
        <strain evidence="4 5">FSY-9</strain>
    </source>
</reference>
<evidence type="ECO:0000259" key="3">
    <source>
        <dbReference type="Pfam" id="PF01156"/>
    </source>
</evidence>
<keyword evidence="2" id="KW-0326">Glycosidase</keyword>
<dbReference type="InterPro" id="IPR036452">
    <property type="entry name" value="Ribo_hydro-like"/>
</dbReference>
<dbReference type="Proteomes" id="UP000282837">
    <property type="component" value="Unassembled WGS sequence"/>
</dbReference>
<dbReference type="SUPFAM" id="SSF53590">
    <property type="entry name" value="Nucleoside hydrolase"/>
    <property type="match status" value="1"/>
</dbReference>
<dbReference type="Pfam" id="PF01156">
    <property type="entry name" value="IU_nuc_hydro"/>
    <property type="match status" value="1"/>
</dbReference>
<dbReference type="PANTHER" id="PTHR12304:SF4">
    <property type="entry name" value="URIDINE NUCLEOSIDASE"/>
    <property type="match status" value="1"/>
</dbReference>
<dbReference type="OrthoDB" id="2530052at2"/>
<organism evidence="4 5">
    <name type="scientific">Novosphingobium umbonatum</name>
    <dbReference type="NCBI Taxonomy" id="1908524"/>
    <lineage>
        <taxon>Bacteria</taxon>
        <taxon>Pseudomonadati</taxon>
        <taxon>Pseudomonadota</taxon>
        <taxon>Alphaproteobacteria</taxon>
        <taxon>Sphingomonadales</taxon>
        <taxon>Sphingomonadaceae</taxon>
        <taxon>Novosphingobium</taxon>
    </lineage>
</organism>
<keyword evidence="1 4" id="KW-0378">Hydrolase</keyword>